<feature type="compositionally biased region" description="Low complexity" evidence="1">
    <location>
        <begin position="52"/>
        <end position="64"/>
    </location>
</feature>
<feature type="compositionally biased region" description="Polar residues" evidence="1">
    <location>
        <begin position="236"/>
        <end position="248"/>
    </location>
</feature>
<feature type="compositionally biased region" description="Pro residues" evidence="1">
    <location>
        <begin position="97"/>
        <end position="106"/>
    </location>
</feature>
<evidence type="ECO:0000259" key="2">
    <source>
        <dbReference type="Pfam" id="PF07223"/>
    </source>
</evidence>
<evidence type="ECO:0000313" key="3">
    <source>
        <dbReference type="EnsemblPlants" id="Kaladp0499s0002.1.v1.1"/>
    </source>
</evidence>
<organism evidence="3 4">
    <name type="scientific">Kalanchoe fedtschenkoi</name>
    <name type="common">Lavender scallops</name>
    <name type="synonym">South American air plant</name>
    <dbReference type="NCBI Taxonomy" id="63787"/>
    <lineage>
        <taxon>Eukaryota</taxon>
        <taxon>Viridiplantae</taxon>
        <taxon>Streptophyta</taxon>
        <taxon>Embryophyta</taxon>
        <taxon>Tracheophyta</taxon>
        <taxon>Spermatophyta</taxon>
        <taxon>Magnoliopsida</taxon>
        <taxon>eudicotyledons</taxon>
        <taxon>Gunneridae</taxon>
        <taxon>Pentapetalae</taxon>
        <taxon>Saxifragales</taxon>
        <taxon>Crassulaceae</taxon>
        <taxon>Kalanchoe</taxon>
    </lineage>
</organism>
<name>A0A7N0VBN0_KALFE</name>
<proteinExistence type="predicted"/>
<keyword evidence="4" id="KW-1185">Reference proteome</keyword>
<feature type="region of interest" description="Disordered" evidence="1">
    <location>
        <begin position="159"/>
        <end position="260"/>
    </location>
</feature>
<dbReference type="AlphaFoldDB" id="A0A7N0VBN0"/>
<feature type="domain" description="DUF1421" evidence="2">
    <location>
        <begin position="371"/>
        <end position="415"/>
    </location>
</feature>
<reference evidence="3" key="1">
    <citation type="submission" date="2021-01" db="UniProtKB">
        <authorList>
            <consortium name="EnsemblPlants"/>
        </authorList>
    </citation>
    <scope>IDENTIFICATION</scope>
</reference>
<feature type="compositionally biased region" description="Basic and acidic residues" evidence="1">
    <location>
        <begin position="78"/>
        <end position="87"/>
    </location>
</feature>
<feature type="compositionally biased region" description="Low complexity" evidence="1">
    <location>
        <begin position="191"/>
        <end position="210"/>
    </location>
</feature>
<dbReference type="Gramene" id="Kaladp0499s0002.1.v1.1">
    <property type="protein sequence ID" value="Kaladp0499s0002.1.v1.1"/>
    <property type="gene ID" value="Kaladp0499s0002.v1.1"/>
</dbReference>
<dbReference type="PANTHER" id="PTHR31805">
    <property type="entry name" value="RECEPTOR-LIKE KINASE, PUTATIVE (DUF1421)-RELATED"/>
    <property type="match status" value="1"/>
</dbReference>
<dbReference type="PANTHER" id="PTHR31805:SF16">
    <property type="entry name" value="FORMIN-LIKE PROTEIN (DUF1421)"/>
    <property type="match status" value="1"/>
</dbReference>
<dbReference type="Pfam" id="PF07223">
    <property type="entry name" value="DUF1421"/>
    <property type="match status" value="1"/>
</dbReference>
<evidence type="ECO:0000256" key="1">
    <source>
        <dbReference type="SAM" id="MobiDB-lite"/>
    </source>
</evidence>
<dbReference type="OMA" id="QDMICTI"/>
<sequence>MHSDFVRDHVDMNLKLKTLEKHIGEVHRSVQILRDKQELAETHKELAKLQLAQKESANSSQSQQNEERPPTPVIKHQKMPDSSDAHNQHLALSLPHQMPPSQPSLPPRTMEPSRPAVPPAQPQPLNITQQQQYYLPPTQMPAQAQAPQGQGQYTMLDSQYRQSQLQDMSRVPPQPLQTNVSQTPPQSQAHQFPQYQHQWPQQLSQQHLQPQPQPQPPIQSQQQPPNPTHVRPQSGPVHQSYQTSQLNSPAPPDTIPSSMGMQMQFSAFPQSGISRGETVPYGYGGRPFQQQPPQQMKGNSGALPNDGYTGMGSSHPDLTPANSYMMYGNEEGRPHPPPPQPQFSQGGYPAAPQTPLARTPSQSQFVRNHPYSDLVEKLVNMGFRGDHVNNVIQVMEDSGQPIDFNAVLDRLSAQSAGSSRRGGWSG</sequence>
<accession>A0A7N0VBN0</accession>
<dbReference type="Proteomes" id="UP000594263">
    <property type="component" value="Unplaced"/>
</dbReference>
<feature type="compositionally biased region" description="Polar residues" evidence="1">
    <location>
        <begin position="176"/>
        <end position="190"/>
    </location>
</feature>
<evidence type="ECO:0000313" key="4">
    <source>
        <dbReference type="Proteomes" id="UP000594263"/>
    </source>
</evidence>
<feature type="region of interest" description="Disordered" evidence="1">
    <location>
        <begin position="51"/>
        <end position="123"/>
    </location>
</feature>
<protein>
    <recommendedName>
        <fullName evidence="2">DUF1421 domain-containing protein</fullName>
    </recommendedName>
</protein>
<dbReference type="InterPro" id="IPR010820">
    <property type="entry name" value="DUF1421"/>
</dbReference>
<dbReference type="EnsemblPlants" id="Kaladp0499s0002.1.v1.1">
    <property type="protein sequence ID" value="Kaladp0499s0002.1.v1.1"/>
    <property type="gene ID" value="Kaladp0499s0002.v1.1"/>
</dbReference>
<feature type="region of interest" description="Disordered" evidence="1">
    <location>
        <begin position="328"/>
        <end position="364"/>
    </location>
</feature>